<evidence type="ECO:0000313" key="4">
    <source>
        <dbReference type="Proteomes" id="UP001524502"/>
    </source>
</evidence>
<feature type="domain" description="Glycosyltransferase 2-like" evidence="2">
    <location>
        <begin position="11"/>
        <end position="174"/>
    </location>
</feature>
<dbReference type="Gene3D" id="3.90.550.10">
    <property type="entry name" value="Spore Coat Polysaccharide Biosynthesis Protein SpsA, Chain A"/>
    <property type="match status" value="1"/>
</dbReference>
<evidence type="ECO:0000256" key="1">
    <source>
        <dbReference type="SAM" id="Phobius"/>
    </source>
</evidence>
<dbReference type="RefSeq" id="WP_256130471.1">
    <property type="nucleotide sequence ID" value="NZ_JANFXK010000001.1"/>
</dbReference>
<dbReference type="InterPro" id="IPR050256">
    <property type="entry name" value="Glycosyltransferase_2"/>
</dbReference>
<feature type="transmembrane region" description="Helical" evidence="1">
    <location>
        <begin position="270"/>
        <end position="295"/>
    </location>
</feature>
<comment type="caution">
    <text evidence="3">The sequence shown here is derived from an EMBL/GenBank/DDBJ whole genome shotgun (WGS) entry which is preliminary data.</text>
</comment>
<organism evidence="3 4">
    <name type="scientific">Anaerovorax odorimutans</name>
    <dbReference type="NCBI Taxonomy" id="109327"/>
    <lineage>
        <taxon>Bacteria</taxon>
        <taxon>Bacillati</taxon>
        <taxon>Bacillota</taxon>
        <taxon>Clostridia</taxon>
        <taxon>Peptostreptococcales</taxon>
        <taxon>Anaerovoracaceae</taxon>
        <taxon>Anaerovorax</taxon>
    </lineage>
</organism>
<dbReference type="SUPFAM" id="SSF53448">
    <property type="entry name" value="Nucleotide-diphospho-sugar transferases"/>
    <property type="match status" value="1"/>
</dbReference>
<name>A0ABT1RJB3_9FIRM</name>
<dbReference type="InterPro" id="IPR001173">
    <property type="entry name" value="Glyco_trans_2-like"/>
</dbReference>
<accession>A0ABT1RJB3</accession>
<dbReference type="Proteomes" id="UP001524502">
    <property type="component" value="Unassembled WGS sequence"/>
</dbReference>
<dbReference type="CDD" id="cd04187">
    <property type="entry name" value="DPM1_like_bac"/>
    <property type="match status" value="1"/>
</dbReference>
<gene>
    <name evidence="3" type="ORF">NE619_00820</name>
</gene>
<dbReference type="EMBL" id="JANFXK010000001">
    <property type="protein sequence ID" value="MCQ4635273.1"/>
    <property type="molecule type" value="Genomic_DNA"/>
</dbReference>
<keyword evidence="1" id="KW-0812">Transmembrane</keyword>
<proteinExistence type="predicted"/>
<dbReference type="PANTHER" id="PTHR48090">
    <property type="entry name" value="UNDECAPRENYL-PHOSPHATE 4-DEOXY-4-FORMAMIDO-L-ARABINOSE TRANSFERASE-RELATED"/>
    <property type="match status" value="1"/>
</dbReference>
<evidence type="ECO:0000259" key="2">
    <source>
        <dbReference type="Pfam" id="PF00535"/>
    </source>
</evidence>
<feature type="transmembrane region" description="Helical" evidence="1">
    <location>
        <begin position="237"/>
        <end position="258"/>
    </location>
</feature>
<dbReference type="PANTHER" id="PTHR48090:SF8">
    <property type="entry name" value="GLYCOSYLTRANSFERASE CSBB-RELATED"/>
    <property type="match status" value="1"/>
</dbReference>
<reference evidence="3 4" key="1">
    <citation type="submission" date="2022-06" db="EMBL/GenBank/DDBJ databases">
        <title>Isolation of gut microbiota from human fecal samples.</title>
        <authorList>
            <person name="Pamer E.G."/>
            <person name="Barat B."/>
            <person name="Waligurski E."/>
            <person name="Medina S."/>
            <person name="Paddock L."/>
            <person name="Mostad J."/>
        </authorList>
    </citation>
    <scope>NUCLEOTIDE SEQUENCE [LARGE SCALE GENOMIC DNA]</scope>
    <source>
        <strain evidence="3 4">SL.3.17</strain>
    </source>
</reference>
<dbReference type="Pfam" id="PF00535">
    <property type="entry name" value="Glycos_transf_2"/>
    <property type="match status" value="1"/>
</dbReference>
<sequence>MNTTNKKQLLSIIIPCYNEEEVIELFYEKLKLCLMTLDNTEFDYEIIFVNDGSKDQTLQKLQGLAIRDSSVKYISFSRNFGKESAMLAALEYTSADCVVIMDADLQHPPELIPQMLSLYEQGYDQVIAKRSRTGDSKRSTFFARLYYKIVNKAVDVQMVDGAGDFRLLSRPAVNAVISLKETNRFSKGIFSWIGFKQTYIEYENQVRVSGETKWSFKRLLSYGIDGIMSFNVQPLRICLYAGGILLTISILYLIYLFISILINGIDVPGYFTTVLLISILSGVQLISLGVIGEYVGRIYAEVKKRPAYIVQESNIKGEAAVNNDKFKN</sequence>
<protein>
    <submittedName>
        <fullName evidence="3">Glycosyltransferase family 2 protein</fullName>
    </submittedName>
</protein>
<evidence type="ECO:0000313" key="3">
    <source>
        <dbReference type="EMBL" id="MCQ4635273.1"/>
    </source>
</evidence>
<dbReference type="InterPro" id="IPR029044">
    <property type="entry name" value="Nucleotide-diphossugar_trans"/>
</dbReference>
<keyword evidence="1" id="KW-0472">Membrane</keyword>
<keyword evidence="1" id="KW-1133">Transmembrane helix</keyword>
<keyword evidence="4" id="KW-1185">Reference proteome</keyword>